<name>A0A1M5CRR7_9BACT</name>
<keyword evidence="2 5" id="KW-0489">Methyltransferase</keyword>
<dbReference type="AlphaFoldDB" id="A0A1M5CRR7"/>
<keyword evidence="3 5" id="KW-0808">Transferase</keyword>
<accession>A0A1M5CRR7</accession>
<dbReference type="Pfam" id="PF08241">
    <property type="entry name" value="Methyltransf_11"/>
    <property type="match status" value="1"/>
</dbReference>
<dbReference type="CDD" id="cd02440">
    <property type="entry name" value="AdoMet_MTases"/>
    <property type="match status" value="1"/>
</dbReference>
<dbReference type="GO" id="GO:0032259">
    <property type="term" value="P:methylation"/>
    <property type="evidence" value="ECO:0007669"/>
    <property type="project" value="UniProtKB-KW"/>
</dbReference>
<dbReference type="STRING" id="1484053.SAMN05444274_106237"/>
<evidence type="ECO:0000256" key="2">
    <source>
        <dbReference type="ARBA" id="ARBA00022603"/>
    </source>
</evidence>
<dbReference type="InterPro" id="IPR029063">
    <property type="entry name" value="SAM-dependent_MTases_sf"/>
</dbReference>
<evidence type="ECO:0000313" key="6">
    <source>
        <dbReference type="Proteomes" id="UP000184164"/>
    </source>
</evidence>
<dbReference type="InterPro" id="IPR051052">
    <property type="entry name" value="Diverse_substrate_MTase"/>
</dbReference>
<protein>
    <submittedName>
        <fullName evidence="5">Methyltransferase domain-containing protein</fullName>
    </submittedName>
</protein>
<comment type="similarity">
    <text evidence="1">Belongs to the methyltransferase superfamily.</text>
</comment>
<dbReference type="OrthoDB" id="9770553at2"/>
<evidence type="ECO:0000256" key="3">
    <source>
        <dbReference type="ARBA" id="ARBA00022679"/>
    </source>
</evidence>
<proteinExistence type="inferred from homology"/>
<dbReference type="PANTHER" id="PTHR44942:SF4">
    <property type="entry name" value="METHYLTRANSFERASE TYPE 11 DOMAIN-CONTAINING PROTEIN"/>
    <property type="match status" value="1"/>
</dbReference>
<organism evidence="5 6">
    <name type="scientific">Mariniphaga anaerophila</name>
    <dbReference type="NCBI Taxonomy" id="1484053"/>
    <lineage>
        <taxon>Bacteria</taxon>
        <taxon>Pseudomonadati</taxon>
        <taxon>Bacteroidota</taxon>
        <taxon>Bacteroidia</taxon>
        <taxon>Marinilabiliales</taxon>
        <taxon>Prolixibacteraceae</taxon>
        <taxon>Mariniphaga</taxon>
    </lineage>
</organism>
<dbReference type="GO" id="GO:0008757">
    <property type="term" value="F:S-adenosylmethionine-dependent methyltransferase activity"/>
    <property type="evidence" value="ECO:0007669"/>
    <property type="project" value="InterPro"/>
</dbReference>
<dbReference type="EMBL" id="FQUM01000006">
    <property type="protein sequence ID" value="SHF57430.1"/>
    <property type="molecule type" value="Genomic_DNA"/>
</dbReference>
<sequence>MEPLINYFKDIEIHHVLDVGTGGGGFIHVLKKTFPEAVITGVDPSEEALEAARNHFQDVTFRQMVAEKLDFEDDSFDVVSISMALHHLSKVQKGLKEIRRVVKPDGYIVVNEVISDGLTPAQEVHKLYHHFRSHIDRLMGRYHRKTFTKDAILQMLKVAELPVQFFFEQRRNVNLVEDEAELDLRIEKMKSMLEQIKGSAEYDVLQPQIEEFRSKALKYGFQPATNLILVLRKK</sequence>
<keyword evidence="6" id="KW-1185">Reference proteome</keyword>
<dbReference type="InterPro" id="IPR013216">
    <property type="entry name" value="Methyltransf_11"/>
</dbReference>
<dbReference type="SUPFAM" id="SSF53335">
    <property type="entry name" value="S-adenosyl-L-methionine-dependent methyltransferases"/>
    <property type="match status" value="1"/>
</dbReference>
<dbReference type="Proteomes" id="UP000184164">
    <property type="component" value="Unassembled WGS sequence"/>
</dbReference>
<reference evidence="5 6" key="1">
    <citation type="submission" date="2016-11" db="EMBL/GenBank/DDBJ databases">
        <authorList>
            <person name="Jaros S."/>
            <person name="Januszkiewicz K."/>
            <person name="Wedrychowicz H."/>
        </authorList>
    </citation>
    <scope>NUCLEOTIDE SEQUENCE [LARGE SCALE GENOMIC DNA]</scope>
    <source>
        <strain evidence="5 6">DSM 26910</strain>
    </source>
</reference>
<feature type="domain" description="Methyltransferase type 11" evidence="4">
    <location>
        <begin position="17"/>
        <end position="110"/>
    </location>
</feature>
<evidence type="ECO:0000259" key="4">
    <source>
        <dbReference type="Pfam" id="PF08241"/>
    </source>
</evidence>
<evidence type="ECO:0000256" key="1">
    <source>
        <dbReference type="ARBA" id="ARBA00008361"/>
    </source>
</evidence>
<evidence type="ECO:0000313" key="5">
    <source>
        <dbReference type="EMBL" id="SHF57430.1"/>
    </source>
</evidence>
<dbReference type="Gene3D" id="3.40.50.150">
    <property type="entry name" value="Vaccinia Virus protein VP39"/>
    <property type="match status" value="1"/>
</dbReference>
<gene>
    <name evidence="5" type="ORF">SAMN05444274_106237</name>
</gene>
<dbReference type="PANTHER" id="PTHR44942">
    <property type="entry name" value="METHYLTRANSF_11 DOMAIN-CONTAINING PROTEIN"/>
    <property type="match status" value="1"/>
</dbReference>
<dbReference type="RefSeq" id="WP_073002501.1">
    <property type="nucleotide sequence ID" value="NZ_FQUM01000006.1"/>
</dbReference>